<proteinExistence type="predicted"/>
<sequence>MGCTSEIPKRDGMEKSSLFFTVVELWSIWLQFESVPVRLVKRRILTEYKRDITASTIVFNPVSEGSGGPLLPPSPVPYSSRLPPLSPSNPTQISYSYPRGSVNDSWKRNGASKFTVTNMSVRCGGVGSNIYPTFVLSISGRVTASAPSTPELVKVNSFFVLAFIDERKHKDVLYFLLRGRNDGRSAKPLPPHPDFRGRSMFQNSVDKWS</sequence>
<gene>
    <name evidence="1" type="ORF">EVAR_29204_1</name>
</gene>
<dbReference type="AlphaFoldDB" id="A0A4C1VIC3"/>
<dbReference type="Proteomes" id="UP000299102">
    <property type="component" value="Unassembled WGS sequence"/>
</dbReference>
<evidence type="ECO:0000313" key="1">
    <source>
        <dbReference type="EMBL" id="GBP38261.1"/>
    </source>
</evidence>
<name>A0A4C1VIC3_EUMVA</name>
<organism evidence="1 2">
    <name type="scientific">Eumeta variegata</name>
    <name type="common">Bagworm moth</name>
    <name type="synonym">Eumeta japonica</name>
    <dbReference type="NCBI Taxonomy" id="151549"/>
    <lineage>
        <taxon>Eukaryota</taxon>
        <taxon>Metazoa</taxon>
        <taxon>Ecdysozoa</taxon>
        <taxon>Arthropoda</taxon>
        <taxon>Hexapoda</taxon>
        <taxon>Insecta</taxon>
        <taxon>Pterygota</taxon>
        <taxon>Neoptera</taxon>
        <taxon>Endopterygota</taxon>
        <taxon>Lepidoptera</taxon>
        <taxon>Glossata</taxon>
        <taxon>Ditrysia</taxon>
        <taxon>Tineoidea</taxon>
        <taxon>Psychidae</taxon>
        <taxon>Oiketicinae</taxon>
        <taxon>Eumeta</taxon>
    </lineage>
</organism>
<protein>
    <submittedName>
        <fullName evidence="1">Uncharacterized protein</fullName>
    </submittedName>
</protein>
<accession>A0A4C1VIC3</accession>
<comment type="caution">
    <text evidence="1">The sequence shown here is derived from an EMBL/GenBank/DDBJ whole genome shotgun (WGS) entry which is preliminary data.</text>
</comment>
<keyword evidence="2" id="KW-1185">Reference proteome</keyword>
<evidence type="ECO:0000313" key="2">
    <source>
        <dbReference type="Proteomes" id="UP000299102"/>
    </source>
</evidence>
<reference evidence="1 2" key="1">
    <citation type="journal article" date="2019" name="Commun. Biol.">
        <title>The bagworm genome reveals a unique fibroin gene that provides high tensile strength.</title>
        <authorList>
            <person name="Kono N."/>
            <person name="Nakamura H."/>
            <person name="Ohtoshi R."/>
            <person name="Tomita M."/>
            <person name="Numata K."/>
            <person name="Arakawa K."/>
        </authorList>
    </citation>
    <scope>NUCLEOTIDE SEQUENCE [LARGE SCALE GENOMIC DNA]</scope>
</reference>
<dbReference type="EMBL" id="BGZK01000346">
    <property type="protein sequence ID" value="GBP38261.1"/>
    <property type="molecule type" value="Genomic_DNA"/>
</dbReference>